<reference evidence="18" key="1">
    <citation type="submission" date="2010-12" db="EMBL/GenBank/DDBJ databases">
        <title>Complete sequence of Bacillus cellulosilyticus DSM 2522.</title>
        <authorList>
            <consortium name="US DOE Joint Genome Institute"/>
            <person name="Lucas S."/>
            <person name="Copeland A."/>
            <person name="Lapidus A."/>
            <person name="Cheng J.-F."/>
            <person name="Bruce D."/>
            <person name="Goodwin L."/>
            <person name="Pitluck S."/>
            <person name="Chertkov O."/>
            <person name="Detter J.C."/>
            <person name="Han C."/>
            <person name="Tapia R."/>
            <person name="Land M."/>
            <person name="Hauser L."/>
            <person name="Jeffries C."/>
            <person name="Kyrpides N."/>
            <person name="Ivanova N."/>
            <person name="Mikhailova N."/>
            <person name="Brumm P."/>
            <person name="Mead D."/>
            <person name="Woyke T."/>
        </authorList>
    </citation>
    <scope>NUCLEOTIDE SEQUENCE [LARGE SCALE GENOMIC DNA]</scope>
    <source>
        <strain evidence="18">DSM 2522</strain>
    </source>
</reference>
<dbReference type="Proteomes" id="UP000001401">
    <property type="component" value="Chromosome"/>
</dbReference>
<dbReference type="InterPro" id="IPR004358">
    <property type="entry name" value="Sig_transdc_His_kin-like_C"/>
</dbReference>
<dbReference type="eggNOG" id="COG0745">
    <property type="taxonomic scope" value="Bacteria"/>
</dbReference>
<dbReference type="STRING" id="649639.Bcell_0741"/>
<dbReference type="Gene3D" id="2.60.40.2380">
    <property type="match status" value="1"/>
</dbReference>
<feature type="domain" description="Response regulatory" evidence="17">
    <location>
        <begin position="694"/>
        <end position="810"/>
    </location>
</feature>
<keyword evidence="15" id="KW-0732">Signal</keyword>
<name>E6U018_EVAC2</name>
<feature type="modified residue" description="4-aspartylphosphate" evidence="12">
    <location>
        <position position="743"/>
    </location>
</feature>
<dbReference type="RefSeq" id="WP_013487363.1">
    <property type="nucleotide sequence ID" value="NC_014829.1"/>
</dbReference>
<evidence type="ECO:0000256" key="5">
    <source>
        <dbReference type="ARBA" id="ARBA00022553"/>
    </source>
</evidence>
<feature type="transmembrane region" description="Helical" evidence="14">
    <location>
        <begin position="260"/>
        <end position="279"/>
    </location>
</feature>
<keyword evidence="6" id="KW-0808">Transferase</keyword>
<dbReference type="SUPFAM" id="SSF55874">
    <property type="entry name" value="ATPase domain of HSP90 chaperone/DNA topoisomerase II/histidine kinase"/>
    <property type="match status" value="2"/>
</dbReference>
<keyword evidence="9 18" id="KW-0067">ATP-binding</keyword>
<dbReference type="InterPro" id="IPR005467">
    <property type="entry name" value="His_kinase_dom"/>
</dbReference>
<dbReference type="Pfam" id="PF07695">
    <property type="entry name" value="7TMR-DISM_7TM"/>
    <property type="match status" value="1"/>
</dbReference>
<evidence type="ECO:0000256" key="14">
    <source>
        <dbReference type="SAM" id="Phobius"/>
    </source>
</evidence>
<evidence type="ECO:0000256" key="13">
    <source>
        <dbReference type="SAM" id="Coils"/>
    </source>
</evidence>
<dbReference type="GO" id="GO:0005886">
    <property type="term" value="C:plasma membrane"/>
    <property type="evidence" value="ECO:0007669"/>
    <property type="project" value="UniProtKB-SubCell"/>
</dbReference>
<dbReference type="InterPro" id="IPR011622">
    <property type="entry name" value="7TMR_DISM_rcpt_extracell_dom2"/>
</dbReference>
<evidence type="ECO:0000256" key="10">
    <source>
        <dbReference type="ARBA" id="ARBA00023012"/>
    </source>
</evidence>
<feature type="transmembrane region" description="Helical" evidence="14">
    <location>
        <begin position="345"/>
        <end position="370"/>
    </location>
</feature>
<comment type="subcellular location">
    <subcellularLocation>
        <location evidence="2">Cell membrane</location>
        <topology evidence="2">Multi-pass membrane protein</topology>
    </subcellularLocation>
</comment>
<dbReference type="eggNOG" id="COG4251">
    <property type="taxonomic scope" value="Bacteria"/>
</dbReference>
<protein>
    <recommendedName>
        <fullName evidence="3">histidine kinase</fullName>
        <ecNumber evidence="3">2.7.13.3</ecNumber>
    </recommendedName>
</protein>
<dbReference type="SUPFAM" id="SSF52172">
    <property type="entry name" value="CheY-like"/>
    <property type="match status" value="1"/>
</dbReference>
<dbReference type="SMART" id="SM00388">
    <property type="entry name" value="HisKA"/>
    <property type="match status" value="2"/>
</dbReference>
<evidence type="ECO:0000256" key="15">
    <source>
        <dbReference type="SAM" id="SignalP"/>
    </source>
</evidence>
<dbReference type="InterPro" id="IPR003594">
    <property type="entry name" value="HATPase_dom"/>
</dbReference>
<keyword evidence="14" id="KW-1133">Transmembrane helix</keyword>
<dbReference type="InterPro" id="IPR011006">
    <property type="entry name" value="CheY-like_superfamily"/>
</dbReference>
<sequence length="1098" mass="125937">MRRNILVSLISFITCLLLFSVIVQASSDENENVVSLFDNTKRIQLEEHISIFADINNAYTIDDIRSSSFEGTFELNQESIPNYGYTDTVYWVKVHLRNQSSKDIWLLEIDNATLDYLSLYFPETAYENAYVSETGDLLPFDNREVNHRNFVYRLQLEENNITTLYLRFESEGAMQLPITLWHQDAFIEKSQLEYALLGIFFGILSIMALYNLFLFFSLRHWSYLFYVLFIASNIFIHLSFTGTAYQYIWPEQSWWNNRAIVLFMLISNIFGYLFAKSFLEMRKVIPGLNSIFNYLIFCNFVIIFLLFYSYSLALNLVVISSGVTVLLMIWAGISCYRKGYQPAKYFLLAWHISFIGTIISLLADAGFLPIYFVTKYAWQITASIEFLLFSFALADKINMMKKEKEQAEQEVIKSNLRALENLKKTDKLKDEFLAMTSHELRTPLHGMIGIAETMYDGATGKMTQSMKKHLSMIISSGKRLSHLINDILDFSILKNDAMNLHLKKVHLKELVDVVIIMSQSLLNEKNIRIINEIDTNIRPVLGDENRLQQVFFNLIGNAIKYTERGTVVISAEEDGKMLQVHITDSGIGISADQIDTIFDAFNRGGNNSEEQSGTGLGLNITKKLIEAHGGNISVVSQEGKGSTFSFLIPLFQEVGFKEAKEEVSATLFSEQHSKYSHHIDDETLMIDNKGKNIKILIADDERVNLQLLSNHLSLQGYYVDTAKDGDEVLHKVESGNYHLLILDMMMPRKSGYEVCQQLRKRFSLLELPVLILTAKNQEYDKVTAFDSGANDYIVKPCEKRELLSRTKTLIELSLAVRKIKEQMRELDDVNQRLLQINDELEGKVRERTVALKEVNDELLKANEDLIKLQNARTHMLSNISHEFGTPVTFLQSYIQSVRAGIIEANDAHYLKSVENKVNMLNRLIEDLYDISKLESGDITLMTKERNLHEWINQMYDKFETDVTRRKITLHKPVFTGNEEQDIRIDIDNDRMDQVFTNIIYNAIKHTNEGGDIWINVVVKDRQEVMIEIKDNGHGIKESDLPFVFERFFKGEKVINGKIGTGLGLAISKEIIHHHNGEISVKSTEGNGAIFCISLPIVD</sequence>
<dbReference type="SMART" id="SM00387">
    <property type="entry name" value="HATPase_c"/>
    <property type="match status" value="2"/>
</dbReference>
<dbReference type="PROSITE" id="PS50110">
    <property type="entry name" value="RESPONSE_REGULATORY"/>
    <property type="match status" value="1"/>
</dbReference>
<keyword evidence="11 14" id="KW-0472">Membrane</keyword>
<dbReference type="CDD" id="cd00075">
    <property type="entry name" value="HATPase"/>
    <property type="match status" value="1"/>
</dbReference>
<gene>
    <name evidence="18" type="ordered locus">Bcell_0741</name>
</gene>
<evidence type="ECO:0000256" key="9">
    <source>
        <dbReference type="ARBA" id="ARBA00022840"/>
    </source>
</evidence>
<feature type="domain" description="Histidine kinase" evidence="16">
    <location>
        <begin position="435"/>
        <end position="652"/>
    </location>
</feature>
<feature type="transmembrane region" description="Helical" evidence="14">
    <location>
        <begin position="223"/>
        <end position="248"/>
    </location>
</feature>
<keyword evidence="10" id="KW-0902">Two-component regulatory system</keyword>
<evidence type="ECO:0000256" key="2">
    <source>
        <dbReference type="ARBA" id="ARBA00004651"/>
    </source>
</evidence>
<dbReference type="PRINTS" id="PR00344">
    <property type="entry name" value="BCTRLSENSOR"/>
</dbReference>
<evidence type="ECO:0000256" key="8">
    <source>
        <dbReference type="ARBA" id="ARBA00022777"/>
    </source>
</evidence>
<dbReference type="InterPro" id="IPR036097">
    <property type="entry name" value="HisK_dim/P_sf"/>
</dbReference>
<feature type="transmembrane region" description="Helical" evidence="14">
    <location>
        <begin position="291"/>
        <end position="310"/>
    </location>
</feature>
<feature type="chain" id="PRO_5003209786" description="histidine kinase" evidence="15">
    <location>
        <begin position="26"/>
        <end position="1098"/>
    </location>
</feature>
<dbReference type="CDD" id="cd17574">
    <property type="entry name" value="REC_OmpR"/>
    <property type="match status" value="1"/>
</dbReference>
<comment type="catalytic activity">
    <reaction evidence="1">
        <text>ATP + protein L-histidine = ADP + protein N-phospho-L-histidine.</text>
        <dbReference type="EC" id="2.7.13.3"/>
    </reaction>
</comment>
<dbReference type="HOGENOM" id="CLU_000445_105_2_9"/>
<feature type="coiled-coil region" evidence="13">
    <location>
        <begin position="812"/>
        <end position="871"/>
    </location>
</feature>
<feature type="coiled-coil region" evidence="13">
    <location>
        <begin position="390"/>
        <end position="422"/>
    </location>
</feature>
<dbReference type="CDD" id="cd00082">
    <property type="entry name" value="HisKA"/>
    <property type="match status" value="2"/>
</dbReference>
<dbReference type="PANTHER" id="PTHR43547">
    <property type="entry name" value="TWO-COMPONENT HISTIDINE KINASE"/>
    <property type="match status" value="1"/>
</dbReference>
<dbReference type="InterPro" id="IPR011623">
    <property type="entry name" value="7TMR_DISM_rcpt_extracell_dom1"/>
</dbReference>
<dbReference type="OrthoDB" id="9809348at2"/>
<evidence type="ECO:0000256" key="7">
    <source>
        <dbReference type="ARBA" id="ARBA00022741"/>
    </source>
</evidence>
<feature type="transmembrane region" description="Helical" evidence="14">
    <location>
        <begin position="316"/>
        <end position="333"/>
    </location>
</feature>
<keyword evidence="8" id="KW-0418">Kinase</keyword>
<dbReference type="EMBL" id="CP002394">
    <property type="protein sequence ID" value="ADU29022.1"/>
    <property type="molecule type" value="Genomic_DNA"/>
</dbReference>
<keyword evidence="7" id="KW-0547">Nucleotide-binding</keyword>
<dbReference type="PANTHER" id="PTHR43547:SF2">
    <property type="entry name" value="HYBRID SIGNAL TRANSDUCTION HISTIDINE KINASE C"/>
    <property type="match status" value="1"/>
</dbReference>
<evidence type="ECO:0000259" key="16">
    <source>
        <dbReference type="PROSITE" id="PS50109"/>
    </source>
</evidence>
<dbReference type="Gene3D" id="3.30.565.10">
    <property type="entry name" value="Histidine kinase-like ATPase, C-terminal domain"/>
    <property type="match status" value="2"/>
</dbReference>
<dbReference type="InterPro" id="IPR036890">
    <property type="entry name" value="HATPase_C_sf"/>
</dbReference>
<dbReference type="Gene3D" id="3.40.50.2300">
    <property type="match status" value="1"/>
</dbReference>
<feature type="transmembrane region" description="Helical" evidence="14">
    <location>
        <begin position="194"/>
        <end position="216"/>
    </location>
</feature>
<dbReference type="EC" id="2.7.13.3" evidence="3"/>
<dbReference type="Gene3D" id="1.10.287.130">
    <property type="match status" value="2"/>
</dbReference>
<dbReference type="Pfam" id="PF02518">
    <property type="entry name" value="HATPase_c"/>
    <property type="match status" value="2"/>
</dbReference>
<keyword evidence="14" id="KW-0812">Transmembrane</keyword>
<dbReference type="FunFam" id="3.30.565.10:FF:000023">
    <property type="entry name" value="PAS domain-containing sensor histidine kinase"/>
    <property type="match status" value="1"/>
</dbReference>
<dbReference type="InterPro" id="IPR001789">
    <property type="entry name" value="Sig_transdc_resp-reg_receiver"/>
</dbReference>
<evidence type="ECO:0000313" key="18">
    <source>
        <dbReference type="EMBL" id="ADU29022.1"/>
    </source>
</evidence>
<dbReference type="GO" id="GO:0005524">
    <property type="term" value="F:ATP binding"/>
    <property type="evidence" value="ECO:0007669"/>
    <property type="project" value="UniProtKB-KW"/>
</dbReference>
<evidence type="ECO:0000256" key="1">
    <source>
        <dbReference type="ARBA" id="ARBA00000085"/>
    </source>
</evidence>
<dbReference type="Pfam" id="PF00072">
    <property type="entry name" value="Response_reg"/>
    <property type="match status" value="1"/>
</dbReference>
<accession>E6U018</accession>
<keyword evidence="5 12" id="KW-0597">Phosphoprotein</keyword>
<dbReference type="SUPFAM" id="SSF47384">
    <property type="entry name" value="Homodimeric domain of signal transducing histidine kinase"/>
    <property type="match status" value="2"/>
</dbReference>
<dbReference type="Pfam" id="PF07696">
    <property type="entry name" value="7TMR-DISMED2"/>
    <property type="match status" value="1"/>
</dbReference>
<dbReference type="Pfam" id="PF00512">
    <property type="entry name" value="HisKA"/>
    <property type="match status" value="2"/>
</dbReference>
<organism evidence="18 19">
    <name type="scientific">Evansella cellulosilytica (strain ATCC 21833 / DSM 2522 / FERM P-1141 / JCM 9156 / N-4)</name>
    <name type="common">Bacillus cellulosilyticus</name>
    <dbReference type="NCBI Taxonomy" id="649639"/>
    <lineage>
        <taxon>Bacteria</taxon>
        <taxon>Bacillati</taxon>
        <taxon>Bacillota</taxon>
        <taxon>Bacilli</taxon>
        <taxon>Bacillales</taxon>
        <taxon>Bacillaceae</taxon>
        <taxon>Evansella</taxon>
    </lineage>
</organism>
<feature type="signal peptide" evidence="15">
    <location>
        <begin position="1"/>
        <end position="25"/>
    </location>
</feature>
<evidence type="ECO:0000256" key="12">
    <source>
        <dbReference type="PROSITE-ProRule" id="PRU00169"/>
    </source>
</evidence>
<dbReference type="eggNOG" id="COG5002">
    <property type="taxonomic scope" value="Bacteria"/>
</dbReference>
<evidence type="ECO:0000256" key="11">
    <source>
        <dbReference type="ARBA" id="ARBA00023136"/>
    </source>
</evidence>
<dbReference type="InterPro" id="IPR003661">
    <property type="entry name" value="HisK_dim/P_dom"/>
</dbReference>
<dbReference type="GO" id="GO:0000155">
    <property type="term" value="F:phosphorelay sensor kinase activity"/>
    <property type="evidence" value="ECO:0007669"/>
    <property type="project" value="InterPro"/>
</dbReference>
<evidence type="ECO:0000256" key="6">
    <source>
        <dbReference type="ARBA" id="ARBA00022679"/>
    </source>
</evidence>
<dbReference type="PROSITE" id="PS50109">
    <property type="entry name" value="HIS_KIN"/>
    <property type="match status" value="2"/>
</dbReference>
<evidence type="ECO:0000313" key="19">
    <source>
        <dbReference type="Proteomes" id="UP000001401"/>
    </source>
</evidence>
<dbReference type="AlphaFoldDB" id="E6U018"/>
<proteinExistence type="predicted"/>
<evidence type="ECO:0000259" key="17">
    <source>
        <dbReference type="PROSITE" id="PS50110"/>
    </source>
</evidence>
<dbReference type="SMART" id="SM00448">
    <property type="entry name" value="REC"/>
    <property type="match status" value="1"/>
</dbReference>
<dbReference type="CDD" id="cd16922">
    <property type="entry name" value="HATPase_EvgS-ArcB-TorS-like"/>
    <property type="match status" value="1"/>
</dbReference>
<keyword evidence="13" id="KW-0175">Coiled coil</keyword>
<keyword evidence="19" id="KW-1185">Reference proteome</keyword>
<dbReference type="FunFam" id="3.30.565.10:FF:000006">
    <property type="entry name" value="Sensor histidine kinase WalK"/>
    <property type="match status" value="1"/>
</dbReference>
<evidence type="ECO:0000256" key="4">
    <source>
        <dbReference type="ARBA" id="ARBA00022475"/>
    </source>
</evidence>
<evidence type="ECO:0000256" key="3">
    <source>
        <dbReference type="ARBA" id="ARBA00012438"/>
    </source>
</evidence>
<feature type="domain" description="Histidine kinase" evidence="16">
    <location>
        <begin position="878"/>
        <end position="1098"/>
    </location>
</feature>
<keyword evidence="4" id="KW-1003">Cell membrane</keyword>
<dbReference type="KEGG" id="bco:Bcell_0741"/>